<evidence type="ECO:0000313" key="2">
    <source>
        <dbReference type="EMBL" id="MDR4954882.1"/>
    </source>
</evidence>
<feature type="transmembrane region" description="Helical" evidence="1">
    <location>
        <begin position="36"/>
        <end position="62"/>
    </location>
</feature>
<gene>
    <name evidence="2" type="ORF">REB14_22085</name>
</gene>
<dbReference type="RefSeq" id="WP_309523309.1">
    <property type="nucleotide sequence ID" value="NZ_JAVIXS010000020.1"/>
</dbReference>
<dbReference type="EMBL" id="JAVIXS010000020">
    <property type="protein sequence ID" value="MDR4954882.1"/>
    <property type="molecule type" value="Genomic_DNA"/>
</dbReference>
<feature type="transmembrane region" description="Helical" evidence="1">
    <location>
        <begin position="142"/>
        <end position="164"/>
    </location>
</feature>
<accession>A0ABU1EAQ9</accession>
<feature type="transmembrane region" description="Helical" evidence="1">
    <location>
        <begin position="12"/>
        <end position="30"/>
    </location>
</feature>
<reference evidence="2 3" key="1">
    <citation type="submission" date="2023-08" db="EMBL/GenBank/DDBJ databases">
        <authorList>
            <person name="Maltman C."/>
        </authorList>
    </citation>
    <scope>NUCLEOTIDE SEQUENCE [LARGE SCALE GENOMIC DNA]</scope>
    <source>
        <strain evidence="2 3">ES2</strain>
    </source>
</reference>
<keyword evidence="1" id="KW-0812">Transmembrane</keyword>
<dbReference type="Proteomes" id="UP001260959">
    <property type="component" value="Unassembled WGS sequence"/>
</dbReference>
<keyword evidence="1" id="KW-1133">Transmembrane helix</keyword>
<comment type="caution">
    <text evidence="2">The sequence shown here is derived from an EMBL/GenBank/DDBJ whole genome shotgun (WGS) entry which is preliminary data.</text>
</comment>
<proteinExistence type="predicted"/>
<organism evidence="2 3">
    <name type="scientific">Chryseobacterium metallicongregator</name>
    <dbReference type="NCBI Taxonomy" id="3073042"/>
    <lineage>
        <taxon>Bacteria</taxon>
        <taxon>Pseudomonadati</taxon>
        <taxon>Bacteroidota</taxon>
        <taxon>Flavobacteriia</taxon>
        <taxon>Flavobacteriales</taxon>
        <taxon>Weeksellaceae</taxon>
        <taxon>Chryseobacterium group</taxon>
        <taxon>Chryseobacterium</taxon>
    </lineage>
</organism>
<evidence type="ECO:0008006" key="4">
    <source>
        <dbReference type="Google" id="ProtNLM"/>
    </source>
</evidence>
<keyword evidence="1" id="KW-0472">Membrane</keyword>
<evidence type="ECO:0000313" key="3">
    <source>
        <dbReference type="Proteomes" id="UP001260959"/>
    </source>
</evidence>
<sequence>MSIKSTFRKITPSILNLVLPLFMYLVYKTLQKPDDFTFYSFLFFFYFFLIMAIMNIIIDFVTKIHNINQSKPKYYIILEVIKFIVLSSFLFSTYYWIIHDYNNKNFLNVITGNNFEIFLDFYFYSITSFIMNNSSEIKPNTLLAKGFVLTQIIASFSTIVLFLAQYKEFGNIFKQIEDKINNK</sequence>
<name>A0ABU1EAQ9_9FLAO</name>
<feature type="transmembrane region" description="Helical" evidence="1">
    <location>
        <begin position="74"/>
        <end position="97"/>
    </location>
</feature>
<evidence type="ECO:0000256" key="1">
    <source>
        <dbReference type="SAM" id="Phobius"/>
    </source>
</evidence>
<protein>
    <recommendedName>
        <fullName evidence="4">Potassium channel domain-containing protein</fullName>
    </recommendedName>
</protein>
<keyword evidence="3" id="KW-1185">Reference proteome</keyword>